<dbReference type="Gene3D" id="1.20.1740.10">
    <property type="entry name" value="Amino acid/polyamine transporter I"/>
    <property type="match status" value="1"/>
</dbReference>
<sequence>MNKLFTVFMAACASLLPGLAAAQEAVGFDERINQIFADYTGWYVSFIFAPLPGTNFSWIALWLVVGAVVFTVYFGAIQLKGFWHSIQLVRGDYSDPNDAGEVSHFQALATALSGTVGLGNIAGVAVAVSIGGPGATFWMVVAGLFGMATKFTECTLGVKYRNEFPDGHVSGGPMYYIVKGFAERGLPLGGFMAVLFSIFTILGALGGGNMFQANQAHAQLAGVLGDYPGWITGVILAGVTFAVIAGGLKSIARVTEKIVPFMGVFYVLVSILILIINWDMIGWAFGQIFMGAFTGLGVVGGFTGALIQGFRRAAFSNEAGIGSAAIAHSAVRTKEPVTEGYVALLEPFIDTVVICTMTALVIVISGVLNQDPETGLYIWNAEAGRIATEGEVSGVALTSAAYARAFSWFPVLLMVAVVLFAFSTMISWSYYGLKAWTYLFGEGAMKELVFKIIFCLFIVIGAAASLGPVIDFSDAMLFSMAIVNIIALYFLMPIVKRELNSYVARLRSGEIVKHK</sequence>
<dbReference type="Proteomes" id="UP000199399">
    <property type="component" value="Unassembled WGS sequence"/>
</dbReference>
<feature type="transmembrane region" description="Helical" evidence="8">
    <location>
        <begin position="227"/>
        <end position="246"/>
    </location>
</feature>
<keyword evidence="8" id="KW-0997">Cell inner membrane</keyword>
<evidence type="ECO:0000256" key="1">
    <source>
        <dbReference type="ARBA" id="ARBA00004651"/>
    </source>
</evidence>
<evidence type="ECO:0000256" key="3">
    <source>
        <dbReference type="ARBA" id="ARBA00022448"/>
    </source>
</evidence>
<reference evidence="11" key="1">
    <citation type="submission" date="2016-10" db="EMBL/GenBank/DDBJ databases">
        <authorList>
            <person name="Varghese N."/>
            <person name="Submissions S."/>
        </authorList>
    </citation>
    <scope>NUCLEOTIDE SEQUENCE [LARGE SCALE GENOMIC DNA]</scope>
    <source>
        <strain evidence="11">DSM 16477</strain>
    </source>
</reference>
<keyword evidence="8" id="KW-0769">Symport</keyword>
<keyword evidence="6 8" id="KW-1133">Transmembrane helix</keyword>
<keyword evidence="3 8" id="KW-0813">Transport</keyword>
<keyword evidence="5 8" id="KW-0812">Transmembrane</keyword>
<feature type="transmembrane region" description="Helical" evidence="8">
    <location>
        <begin position="284"/>
        <end position="307"/>
    </location>
</feature>
<organism evidence="10 11">
    <name type="scientific">Sulfitobacter delicatus</name>
    <dbReference type="NCBI Taxonomy" id="218672"/>
    <lineage>
        <taxon>Bacteria</taxon>
        <taxon>Pseudomonadati</taxon>
        <taxon>Pseudomonadota</taxon>
        <taxon>Alphaproteobacteria</taxon>
        <taxon>Rhodobacterales</taxon>
        <taxon>Roseobacteraceae</taxon>
        <taxon>Sulfitobacter</taxon>
    </lineage>
</organism>
<proteinExistence type="inferred from homology"/>
<accession>A0A1G7Y4J9</accession>
<gene>
    <name evidence="10" type="ORF">SAMN04489759_11434</name>
</gene>
<feature type="transmembrane region" description="Helical" evidence="8">
    <location>
        <begin position="258"/>
        <end position="278"/>
    </location>
</feature>
<feature type="transmembrane region" description="Helical" evidence="8">
    <location>
        <begin position="348"/>
        <end position="368"/>
    </location>
</feature>
<keyword evidence="4" id="KW-1003">Cell membrane</keyword>
<evidence type="ECO:0000256" key="7">
    <source>
        <dbReference type="ARBA" id="ARBA00023136"/>
    </source>
</evidence>
<feature type="transmembrane region" description="Helical" evidence="8">
    <location>
        <begin position="186"/>
        <end position="207"/>
    </location>
</feature>
<evidence type="ECO:0000256" key="2">
    <source>
        <dbReference type="ARBA" id="ARBA00009261"/>
    </source>
</evidence>
<protein>
    <submittedName>
        <fullName evidence="10">Alanine or glycine:cation symporter, AGCS family</fullName>
    </submittedName>
</protein>
<comment type="subcellular location">
    <subcellularLocation>
        <location evidence="8">Cell inner membrane</location>
        <topology evidence="8">Multi-pass membrane protein</topology>
    </subcellularLocation>
    <subcellularLocation>
        <location evidence="1">Cell membrane</location>
        <topology evidence="1">Multi-pass membrane protein</topology>
    </subcellularLocation>
</comment>
<feature type="chain" id="PRO_5011660902" evidence="9">
    <location>
        <begin position="23"/>
        <end position="515"/>
    </location>
</feature>
<feature type="signal peptide" evidence="9">
    <location>
        <begin position="1"/>
        <end position="22"/>
    </location>
</feature>
<comment type="similarity">
    <text evidence="2 8">Belongs to the alanine or glycine:cation symporter (AGCS) (TC 2.A.25) family.</text>
</comment>
<evidence type="ECO:0000256" key="8">
    <source>
        <dbReference type="RuleBase" id="RU363064"/>
    </source>
</evidence>
<dbReference type="PRINTS" id="PR00175">
    <property type="entry name" value="NAALASMPORT"/>
</dbReference>
<feature type="transmembrane region" description="Helical" evidence="8">
    <location>
        <begin position="405"/>
        <end position="428"/>
    </location>
</feature>
<dbReference type="EMBL" id="FNBP01000014">
    <property type="protein sequence ID" value="SDG91398.1"/>
    <property type="molecule type" value="Genomic_DNA"/>
</dbReference>
<dbReference type="AlphaFoldDB" id="A0A1G7Y4J9"/>
<evidence type="ECO:0000256" key="6">
    <source>
        <dbReference type="ARBA" id="ARBA00022989"/>
    </source>
</evidence>
<keyword evidence="7 8" id="KW-0472">Membrane</keyword>
<dbReference type="NCBIfam" id="TIGR00835">
    <property type="entry name" value="agcS"/>
    <property type="match status" value="1"/>
</dbReference>
<dbReference type="GO" id="GO:0005283">
    <property type="term" value="F:amino acid:sodium symporter activity"/>
    <property type="evidence" value="ECO:0007669"/>
    <property type="project" value="InterPro"/>
</dbReference>
<feature type="transmembrane region" description="Helical" evidence="8">
    <location>
        <begin position="476"/>
        <end position="495"/>
    </location>
</feature>
<dbReference type="PANTHER" id="PTHR30330:SF3">
    <property type="entry name" value="TRANSCRIPTIONAL REGULATOR, LRP FAMILY"/>
    <property type="match status" value="1"/>
</dbReference>
<feature type="transmembrane region" description="Helical" evidence="8">
    <location>
        <begin position="448"/>
        <end position="470"/>
    </location>
</feature>
<dbReference type="PANTHER" id="PTHR30330">
    <property type="entry name" value="AGSS FAMILY TRANSPORTER, SODIUM-ALANINE"/>
    <property type="match status" value="1"/>
</dbReference>
<evidence type="ECO:0000256" key="9">
    <source>
        <dbReference type="SAM" id="SignalP"/>
    </source>
</evidence>
<keyword evidence="11" id="KW-1185">Reference proteome</keyword>
<keyword evidence="9" id="KW-0732">Signal</keyword>
<evidence type="ECO:0000313" key="11">
    <source>
        <dbReference type="Proteomes" id="UP000199399"/>
    </source>
</evidence>
<name>A0A1G7Y4J9_9RHOB</name>
<dbReference type="GO" id="GO:0005886">
    <property type="term" value="C:plasma membrane"/>
    <property type="evidence" value="ECO:0007669"/>
    <property type="project" value="UniProtKB-SubCell"/>
</dbReference>
<evidence type="ECO:0000313" key="10">
    <source>
        <dbReference type="EMBL" id="SDG91398.1"/>
    </source>
</evidence>
<dbReference type="InterPro" id="IPR001463">
    <property type="entry name" value="Na/Ala_symport"/>
</dbReference>
<dbReference type="STRING" id="218672.SAMN04489759_11434"/>
<evidence type="ECO:0000256" key="4">
    <source>
        <dbReference type="ARBA" id="ARBA00022475"/>
    </source>
</evidence>
<dbReference type="OrthoDB" id="9806926at2"/>
<feature type="transmembrane region" description="Helical" evidence="8">
    <location>
        <begin position="56"/>
        <end position="76"/>
    </location>
</feature>
<dbReference type="Pfam" id="PF01235">
    <property type="entry name" value="Na_Ala_symp"/>
    <property type="match status" value="1"/>
</dbReference>
<evidence type="ECO:0000256" key="5">
    <source>
        <dbReference type="ARBA" id="ARBA00022692"/>
    </source>
</evidence>
<dbReference type="RefSeq" id="WP_093743994.1">
    <property type="nucleotide sequence ID" value="NZ_FNBP01000014.1"/>
</dbReference>